<evidence type="ECO:0000313" key="4">
    <source>
        <dbReference type="Proteomes" id="UP000283946"/>
    </source>
</evidence>
<dbReference type="CDD" id="cd00028">
    <property type="entry name" value="B_lectin"/>
    <property type="match status" value="1"/>
</dbReference>
<protein>
    <recommendedName>
        <fullName evidence="2">Bulb-type lectin domain-containing protein</fullName>
    </recommendedName>
</protein>
<feature type="chain" id="PRO_5041931868" description="Bulb-type lectin domain-containing protein" evidence="1">
    <location>
        <begin position="27"/>
        <end position="384"/>
    </location>
</feature>
<sequence>MTPSLSRPFVSGLAALALTGSLLAGAAPAFATTSPLTNATAAAATAADPAALSSGQQLAKGQSVVSASGAVRFVLQDDGNAVVYSTGGATWSSGTQARGDRLVMQTDGNLVIYDSTGRPVWFTGTNDPGSILRIQDDANLVVYRSTGTPAWASSVNGRITAPDDPPLESGATLTAGQQLTAGPERAEMQTDGNFVLYGPQGTRWFTGTSGAGNRLVMQTDGNAVVYGADGSVKWASGTVGNPGAEMRISSSGLVISSPRGLVWTSISQTRRDTLQHETTLISGDQLTSASGAWRAIMQGDGNFVVYGPRGADWSTGTSIPGSDIALAADGYLVVYARGTQEGEGHWDSSPELAFSTSPFRVVMQNDGNLVEYDANDRVIWASRA</sequence>
<organism evidence="3 4">
    <name type="scientific">Rathayibacter iranicus</name>
    <dbReference type="NCBI Taxonomy" id="59737"/>
    <lineage>
        <taxon>Bacteria</taxon>
        <taxon>Bacillati</taxon>
        <taxon>Actinomycetota</taxon>
        <taxon>Actinomycetes</taxon>
        <taxon>Micrococcales</taxon>
        <taxon>Microbacteriaceae</taxon>
        <taxon>Rathayibacter</taxon>
    </lineage>
</organism>
<dbReference type="SUPFAM" id="SSF51110">
    <property type="entry name" value="alpha-D-mannose-specific plant lectins"/>
    <property type="match status" value="3"/>
</dbReference>
<accession>A0AAD1AFG2</accession>
<name>A0AAD1AFG2_9MICO</name>
<reference evidence="3 4" key="1">
    <citation type="submission" date="2018-03" db="EMBL/GenBank/DDBJ databases">
        <title>Bacteriophage NCPPB3778 and a type I-E CRISPR drive the evolution of the US Biological Select Agent, Rathayibacter toxicus.</title>
        <authorList>
            <person name="Davis E.W.II."/>
            <person name="Tabima J.F."/>
            <person name="Weisberg A.J."/>
            <person name="Dantas Lopes L."/>
            <person name="Wiseman M.S."/>
            <person name="Wiseman M.S."/>
            <person name="Pupko T."/>
            <person name="Belcher M.S."/>
            <person name="Sechler A.J."/>
            <person name="Tancos M.A."/>
            <person name="Schroeder B.K."/>
            <person name="Murray T.D."/>
            <person name="Luster D.G."/>
            <person name="Schneider W.L."/>
            <person name="Rogers E."/>
            <person name="Andreote F.D."/>
            <person name="Grunwald N.J."/>
            <person name="Putnam M.L."/>
            <person name="Chang J.H."/>
        </authorList>
    </citation>
    <scope>NUCLEOTIDE SEQUENCE [LARGE SCALE GENOMIC DNA]</scope>
    <source>
        <strain evidence="3 4">NCCPB 2253</strain>
    </source>
</reference>
<dbReference type="Gene3D" id="2.90.10.10">
    <property type="entry name" value="Bulb-type lectin domain"/>
    <property type="match status" value="6"/>
</dbReference>
<dbReference type="EMBL" id="CP028130">
    <property type="protein sequence ID" value="AZZ56482.1"/>
    <property type="molecule type" value="Genomic_DNA"/>
</dbReference>
<dbReference type="InterPro" id="IPR001480">
    <property type="entry name" value="Bulb-type_lectin_dom"/>
</dbReference>
<dbReference type="RefSeq" id="WP_104265671.1">
    <property type="nucleotide sequence ID" value="NZ_CP028130.1"/>
</dbReference>
<dbReference type="PROSITE" id="PS50927">
    <property type="entry name" value="BULB_LECTIN"/>
    <property type="match status" value="3"/>
</dbReference>
<dbReference type="AlphaFoldDB" id="A0AAD1AFG2"/>
<dbReference type="InterPro" id="IPR036426">
    <property type="entry name" value="Bulb-type_lectin_dom_sf"/>
</dbReference>
<proteinExistence type="predicted"/>
<feature type="domain" description="Bulb-type lectin" evidence="2">
    <location>
        <begin position="49"/>
        <end position="155"/>
    </location>
</feature>
<gene>
    <name evidence="3" type="ORF">C7V51_11790</name>
</gene>
<dbReference type="SMART" id="SM00108">
    <property type="entry name" value="B_lectin"/>
    <property type="match status" value="3"/>
</dbReference>
<dbReference type="KEGG" id="ria:C7V51_11790"/>
<feature type="domain" description="Bulb-type lectin" evidence="2">
    <location>
        <begin position="164"/>
        <end position="268"/>
    </location>
</feature>
<evidence type="ECO:0000313" key="3">
    <source>
        <dbReference type="EMBL" id="AZZ56482.1"/>
    </source>
</evidence>
<feature type="domain" description="Bulb-type lectin" evidence="2">
    <location>
        <begin position="271"/>
        <end position="384"/>
    </location>
</feature>
<dbReference type="Proteomes" id="UP000283946">
    <property type="component" value="Chromosome"/>
</dbReference>
<feature type="signal peptide" evidence="1">
    <location>
        <begin position="1"/>
        <end position="26"/>
    </location>
</feature>
<evidence type="ECO:0000259" key="2">
    <source>
        <dbReference type="PROSITE" id="PS50927"/>
    </source>
</evidence>
<evidence type="ECO:0000256" key="1">
    <source>
        <dbReference type="SAM" id="SignalP"/>
    </source>
</evidence>
<keyword evidence="1" id="KW-0732">Signal</keyword>